<dbReference type="AlphaFoldDB" id="A0A7W3FJU1"/>
<reference evidence="1 2" key="1">
    <citation type="submission" date="2020-08" db="EMBL/GenBank/DDBJ databases">
        <title>Stenotrophomonas tumulicola JCM 30961.</title>
        <authorList>
            <person name="Deng Y."/>
        </authorList>
    </citation>
    <scope>NUCLEOTIDE SEQUENCE [LARGE SCALE GENOMIC DNA]</scope>
    <source>
        <strain evidence="1 2">JCM 30961</strain>
    </source>
</reference>
<keyword evidence="2" id="KW-1185">Reference proteome</keyword>
<organism evidence="1 2">
    <name type="scientific">Stenotrophomonas tumulicola</name>
    <dbReference type="NCBI Taxonomy" id="1685415"/>
    <lineage>
        <taxon>Bacteria</taxon>
        <taxon>Pseudomonadati</taxon>
        <taxon>Pseudomonadota</taxon>
        <taxon>Gammaproteobacteria</taxon>
        <taxon>Lysobacterales</taxon>
        <taxon>Lysobacteraceae</taxon>
        <taxon>Stenotrophomonas</taxon>
    </lineage>
</organism>
<evidence type="ECO:0000313" key="1">
    <source>
        <dbReference type="EMBL" id="MBA8680775.1"/>
    </source>
</evidence>
<dbReference type="Pfam" id="PF06996">
    <property type="entry name" value="T6SS_TssG"/>
    <property type="match status" value="1"/>
</dbReference>
<dbReference type="RefSeq" id="WP_182337936.1">
    <property type="nucleotide sequence ID" value="NZ_JACGXS010000001.1"/>
</dbReference>
<protein>
    <submittedName>
        <fullName evidence="1">Type VI secretion system baseplate subunit TssG</fullName>
    </submittedName>
</protein>
<dbReference type="NCBIfam" id="TIGR03347">
    <property type="entry name" value="VI_chp_1"/>
    <property type="match status" value="1"/>
</dbReference>
<dbReference type="Proteomes" id="UP000547058">
    <property type="component" value="Unassembled WGS sequence"/>
</dbReference>
<dbReference type="PANTHER" id="PTHR35564:SF4">
    <property type="entry name" value="CYTOPLASMIC PROTEIN"/>
    <property type="match status" value="1"/>
</dbReference>
<evidence type="ECO:0000313" key="2">
    <source>
        <dbReference type="Proteomes" id="UP000547058"/>
    </source>
</evidence>
<proteinExistence type="predicted"/>
<sequence>MPSAKRRIDPGVVQQLLAEPHRFQFFQAMRVLERVFQRQGVKAGQAVPMRVRFRNTLSLGFPTADLDPHGEAYSLKGELLEGDALVAALEAGGEGVGEVHLTPQFMGLLGTTGALPLHYTETLQEREIYLRDRTARAFLDIFSNRAVALHYAAWKKHRLALQYELDRRERFLPLILSLLGMGMSGLRERMVDEKSRVFDQAVAYYAGAIRQRPVSAVMLKRVLGDYFRVPVQLEQFVGAWYKVPAGQATRLGMANATLGSSALAGDRVWQRDLRLRLRIGPLRRHEFDALLPGGDAANALSKWLSLLTGGGLEYEVQLVLHADDVRPSAIGKGHAARLGWDGYLATRPATEHRGDTTYGIHTLQ</sequence>
<dbReference type="InterPro" id="IPR010732">
    <property type="entry name" value="T6SS_TssG-like"/>
</dbReference>
<name>A0A7W3FJU1_9GAMM</name>
<dbReference type="EMBL" id="JACGXS010000001">
    <property type="protein sequence ID" value="MBA8680775.1"/>
    <property type="molecule type" value="Genomic_DNA"/>
</dbReference>
<gene>
    <name evidence="1" type="primary">tssG</name>
    <name evidence="1" type="ORF">H4O11_03010</name>
</gene>
<accession>A0A7W3FJU1</accession>
<comment type="caution">
    <text evidence="1">The sequence shown here is derived from an EMBL/GenBank/DDBJ whole genome shotgun (WGS) entry which is preliminary data.</text>
</comment>
<dbReference type="PANTHER" id="PTHR35564">
    <property type="match status" value="1"/>
</dbReference>